<evidence type="ECO:0000256" key="1">
    <source>
        <dbReference type="SAM" id="MobiDB-lite"/>
    </source>
</evidence>
<dbReference type="EMBL" id="LLXE01000733">
    <property type="protein sequence ID" value="KUM55626.1"/>
    <property type="molecule type" value="Genomic_DNA"/>
</dbReference>
<evidence type="ECO:0000313" key="3">
    <source>
        <dbReference type="Proteomes" id="UP000055045"/>
    </source>
</evidence>
<proteinExistence type="predicted"/>
<organism evidence="2 3">
    <name type="scientific">Penicillium freii</name>
    <dbReference type="NCBI Taxonomy" id="48697"/>
    <lineage>
        <taxon>Eukaryota</taxon>
        <taxon>Fungi</taxon>
        <taxon>Dikarya</taxon>
        <taxon>Ascomycota</taxon>
        <taxon>Pezizomycotina</taxon>
        <taxon>Eurotiomycetes</taxon>
        <taxon>Eurotiomycetidae</taxon>
        <taxon>Eurotiales</taxon>
        <taxon>Aspergillaceae</taxon>
        <taxon>Penicillium</taxon>
    </lineage>
</organism>
<name>A0A124GPP6_PENFR</name>
<protein>
    <submittedName>
        <fullName evidence="2">Uncharacterized protein</fullName>
    </submittedName>
</protein>
<evidence type="ECO:0000313" key="2">
    <source>
        <dbReference type="EMBL" id="KUM55626.1"/>
    </source>
</evidence>
<dbReference type="Pfam" id="PF12511">
    <property type="entry name" value="DUF3716"/>
    <property type="match status" value="1"/>
</dbReference>
<reference evidence="2 3" key="1">
    <citation type="submission" date="2015-10" db="EMBL/GenBank/DDBJ databases">
        <title>Genome sequencing of Penicillium freii.</title>
        <authorList>
            <person name="Nguyen H.D."/>
            <person name="Visagie C.M."/>
            <person name="Seifert K.A."/>
        </authorList>
    </citation>
    <scope>NUCLEOTIDE SEQUENCE [LARGE SCALE GENOMIC DNA]</scope>
    <source>
        <strain evidence="2 3">DAOM 242723</strain>
    </source>
</reference>
<gene>
    <name evidence="2" type="ORF">ACN42_g11623</name>
</gene>
<feature type="region of interest" description="Disordered" evidence="1">
    <location>
        <begin position="1"/>
        <end position="20"/>
    </location>
</feature>
<comment type="caution">
    <text evidence="2">The sequence shown here is derived from an EMBL/GenBank/DDBJ whole genome shotgun (WGS) entry which is preliminary data.</text>
</comment>
<keyword evidence="3" id="KW-1185">Reference proteome</keyword>
<sequence length="217" mass="23996">MANAAPTTIPVARHGESADSPGDWVELVLRLPWPVARRSQMILSPTLQTLYQEEMVREPTLRETIHWGGEEFFQAIGESIRRVEALFIFMTGVRPNVQCDYCLQGYGVFPVCIANHQPGVPNNCANCWWAGSNGHQQCSFNYPVVNPFAARVIPNRGLSNMTPAMRGDFDRLLRPVRTATAALAEQAEDGTLPQAHRDSIRALKAAVDSLVARFGGH</sequence>
<dbReference type="STRING" id="48697.A0A124GPP6"/>
<dbReference type="Proteomes" id="UP000055045">
    <property type="component" value="Unassembled WGS sequence"/>
</dbReference>
<accession>A0A124GPP6</accession>
<dbReference type="AlphaFoldDB" id="A0A124GPP6"/>
<dbReference type="InterPro" id="IPR022190">
    <property type="entry name" value="DUF3716"/>
</dbReference>